<organism evidence="1 2">
    <name type="scientific">Panagrolaimus sp. ES5</name>
    <dbReference type="NCBI Taxonomy" id="591445"/>
    <lineage>
        <taxon>Eukaryota</taxon>
        <taxon>Metazoa</taxon>
        <taxon>Ecdysozoa</taxon>
        <taxon>Nematoda</taxon>
        <taxon>Chromadorea</taxon>
        <taxon>Rhabditida</taxon>
        <taxon>Tylenchina</taxon>
        <taxon>Panagrolaimomorpha</taxon>
        <taxon>Panagrolaimoidea</taxon>
        <taxon>Panagrolaimidae</taxon>
        <taxon>Panagrolaimus</taxon>
    </lineage>
</organism>
<evidence type="ECO:0000313" key="2">
    <source>
        <dbReference type="WBParaSite" id="ES5_v2.g30749.t1"/>
    </source>
</evidence>
<reference evidence="2" key="1">
    <citation type="submission" date="2022-11" db="UniProtKB">
        <authorList>
            <consortium name="WormBaseParasite"/>
        </authorList>
    </citation>
    <scope>IDENTIFICATION</scope>
</reference>
<name>A0AC34GM24_9BILA</name>
<protein>
    <submittedName>
        <fullName evidence="2">ATP-dependent DNA helicase</fullName>
    </submittedName>
</protein>
<dbReference type="Proteomes" id="UP000887579">
    <property type="component" value="Unplaced"/>
</dbReference>
<proteinExistence type="predicted"/>
<accession>A0AC34GM24</accession>
<dbReference type="WBParaSite" id="ES5_v2.g30749.t1">
    <property type="protein sequence ID" value="ES5_v2.g30749.t1"/>
    <property type="gene ID" value="ES5_v2.g30749"/>
</dbReference>
<sequence length="144" mass="16152">MAFTGIAAILLPEGKTVHKTLGLPVPLYSDSNSSITRNSKQGKILLETDVFIWDEAPMAPRYALEIMDRVLRDLTGVDEDFGGKVLLLGGDFRQLLPVRKNGTRSECVSLSIKYSNLWESFEKFSLHQNMRADVGELEFANYLL</sequence>
<evidence type="ECO:0000313" key="1">
    <source>
        <dbReference type="Proteomes" id="UP000887579"/>
    </source>
</evidence>